<dbReference type="RefSeq" id="WP_086614338.1">
    <property type="nucleotide sequence ID" value="NZ_MTPX02000051.1"/>
</dbReference>
<name>A0ABX4MAM9_9ACTO</name>
<feature type="region of interest" description="Disordered" evidence="2">
    <location>
        <begin position="591"/>
        <end position="642"/>
    </location>
</feature>
<feature type="domain" description="Polysaccharide biosynthesis protein CapD-like" evidence="4">
    <location>
        <begin position="294"/>
        <end position="566"/>
    </location>
</feature>
<dbReference type="EMBL" id="MTPX02000051">
    <property type="protein sequence ID" value="PHP52331.1"/>
    <property type="molecule type" value="Genomic_DNA"/>
</dbReference>
<keyword evidence="6" id="KW-1185">Reference proteome</keyword>
<feature type="transmembrane region" description="Helical" evidence="3">
    <location>
        <begin position="43"/>
        <end position="65"/>
    </location>
</feature>
<dbReference type="Pfam" id="PF02719">
    <property type="entry name" value="Polysacc_synt_2"/>
    <property type="match status" value="1"/>
</dbReference>
<gene>
    <name evidence="5" type="ORF">BW737_010370</name>
</gene>
<dbReference type="InterPro" id="IPR003869">
    <property type="entry name" value="Polysac_CapD-like"/>
</dbReference>
<keyword evidence="3" id="KW-0472">Membrane</keyword>
<accession>A0ABX4MAM9</accession>
<dbReference type="SUPFAM" id="SSF51735">
    <property type="entry name" value="NAD(P)-binding Rossmann-fold domains"/>
    <property type="match status" value="2"/>
</dbReference>
<evidence type="ECO:0000313" key="5">
    <source>
        <dbReference type="EMBL" id="PHP52331.1"/>
    </source>
</evidence>
<feature type="transmembrane region" description="Helical" evidence="3">
    <location>
        <begin position="12"/>
        <end position="31"/>
    </location>
</feature>
<evidence type="ECO:0000259" key="4">
    <source>
        <dbReference type="Pfam" id="PF02719"/>
    </source>
</evidence>
<dbReference type="Pfam" id="PF13727">
    <property type="entry name" value="CoA_binding_3"/>
    <property type="match status" value="1"/>
</dbReference>
<comment type="similarity">
    <text evidence="1">Belongs to the polysaccharide synthase family.</text>
</comment>
<dbReference type="CDD" id="cd05237">
    <property type="entry name" value="UDP_invert_4-6DH_SDR_e"/>
    <property type="match status" value="1"/>
</dbReference>
<feature type="compositionally biased region" description="Low complexity" evidence="2">
    <location>
        <begin position="606"/>
        <end position="622"/>
    </location>
</feature>
<feature type="transmembrane region" description="Helical" evidence="3">
    <location>
        <begin position="85"/>
        <end position="104"/>
    </location>
</feature>
<keyword evidence="3" id="KW-0812">Transmembrane</keyword>
<dbReference type="PROSITE" id="PS51257">
    <property type="entry name" value="PROKAR_LIPOPROTEIN"/>
    <property type="match status" value="1"/>
</dbReference>
<sequence length="642" mass="69123">MRPSTSVPEPRTLLLPLLDTLFWLLAAFAACRLHGDAFASPAALTVLACAGVAAVVSLCLGYLWLLTYRRRYPAGSFDEATAVATQFGVSALVMLAVAAIWGAVSSTPLRTLTLAAVFALALLAALTARFAARLVTTYQASQYYQRIARGQDRIVVVGAGRVGQQIIHLTKFDAASPFIPVGLVDDDPAKRNLRILGVPVRGTVDALIDVCAEVSAATVVIAVADFPADRLKLVTTSCAEHGIRVLTIVPVRQLAHRALQISDIREIDLAEVLGRREIHTDVSQIAGYLSGRTVLVTGAGGSIGSELARQIHRFGPKELVLLDRDESALHSVQLDIYGKGLLDTRDMVLCDIRDRAALEAVFAEHRPQVVFHAAALKHLPMLEMYPEEGWKTNALGSRNVIELARRYDVQTLVNISTDKAADPTSVLGRTKLAAERMTTATALSCDRRYVSVRFGNVLGSRGSMLWTFKRQIEAGGPVTVTHPDVERFFMTIPEACQLVLQAGSFGRPGDTMVLDMGEPVKIVDVARRLIAQSGKDVPIEYTGLRPGEKLSEDLVAHSEHGERPFHPLVSHVRVQPQPTPRVEELHAWAVGEDPRTEAAPARPDGARTPADATAAPAGTTPGIAVDPTATALPIPDSAEALR</sequence>
<dbReference type="Gene3D" id="3.40.50.720">
    <property type="entry name" value="NAD(P)-binding Rossmann-like Domain"/>
    <property type="match status" value="2"/>
</dbReference>
<dbReference type="PANTHER" id="PTHR43318:SF1">
    <property type="entry name" value="POLYSACCHARIDE BIOSYNTHESIS PROTEIN EPSC-RELATED"/>
    <property type="match status" value="1"/>
</dbReference>
<protein>
    <submittedName>
        <fullName evidence="5">Polysaccharide biosynthesis protein</fullName>
    </submittedName>
</protein>
<feature type="transmembrane region" description="Helical" evidence="3">
    <location>
        <begin position="111"/>
        <end position="132"/>
    </location>
</feature>
<evidence type="ECO:0000256" key="2">
    <source>
        <dbReference type="SAM" id="MobiDB-lite"/>
    </source>
</evidence>
<dbReference type="InterPro" id="IPR051203">
    <property type="entry name" value="Polysaccharide_Synthase-Rel"/>
</dbReference>
<evidence type="ECO:0000313" key="6">
    <source>
        <dbReference type="Proteomes" id="UP000194577"/>
    </source>
</evidence>
<organism evidence="5 6">
    <name type="scientific">Actinomyces ruminis</name>
    <dbReference type="NCBI Taxonomy" id="1937003"/>
    <lineage>
        <taxon>Bacteria</taxon>
        <taxon>Bacillati</taxon>
        <taxon>Actinomycetota</taxon>
        <taxon>Actinomycetes</taxon>
        <taxon>Actinomycetales</taxon>
        <taxon>Actinomycetaceae</taxon>
        <taxon>Actinomyces</taxon>
    </lineage>
</organism>
<keyword evidence="3" id="KW-1133">Transmembrane helix</keyword>
<dbReference type="PANTHER" id="PTHR43318">
    <property type="entry name" value="UDP-N-ACETYLGLUCOSAMINE 4,6-DEHYDRATASE"/>
    <property type="match status" value="1"/>
</dbReference>
<proteinExistence type="inferred from homology"/>
<evidence type="ECO:0000256" key="3">
    <source>
        <dbReference type="SAM" id="Phobius"/>
    </source>
</evidence>
<evidence type="ECO:0000256" key="1">
    <source>
        <dbReference type="ARBA" id="ARBA00007430"/>
    </source>
</evidence>
<dbReference type="InterPro" id="IPR036291">
    <property type="entry name" value="NAD(P)-bd_dom_sf"/>
</dbReference>
<dbReference type="Proteomes" id="UP000194577">
    <property type="component" value="Unassembled WGS sequence"/>
</dbReference>
<reference evidence="5 6" key="1">
    <citation type="submission" date="2017-10" db="EMBL/GenBank/DDBJ databases">
        <title>Draft genome sequence of cellulolytic Actinomyces sp CtC72 isolated from cattle rumen fluid.</title>
        <authorList>
            <person name="Joshi A.J."/>
            <person name="Vasudevan G."/>
            <person name="Lanjekar V.B."/>
            <person name="Hivarkar S."/>
            <person name="Engineer A."/>
            <person name="Pore S.D."/>
            <person name="Dhakephalkar P.K."/>
            <person name="Dagar S."/>
        </authorList>
    </citation>
    <scope>NUCLEOTIDE SEQUENCE [LARGE SCALE GENOMIC DNA]</scope>
    <source>
        <strain evidence="6">CtC72</strain>
    </source>
</reference>
<comment type="caution">
    <text evidence="5">The sequence shown here is derived from an EMBL/GenBank/DDBJ whole genome shotgun (WGS) entry which is preliminary data.</text>
</comment>